<dbReference type="InterPro" id="IPR051010">
    <property type="entry name" value="BCAA_transport"/>
</dbReference>
<evidence type="ECO:0000256" key="2">
    <source>
        <dbReference type="ARBA" id="ARBA00022729"/>
    </source>
</evidence>
<dbReference type="Proteomes" id="UP000245252">
    <property type="component" value="Unassembled WGS sequence"/>
</dbReference>
<dbReference type="OrthoDB" id="8184122at2"/>
<gene>
    <name evidence="5" type="ORF">DEM27_25755</name>
</gene>
<dbReference type="PANTHER" id="PTHR30483">
    <property type="entry name" value="LEUCINE-SPECIFIC-BINDING PROTEIN"/>
    <property type="match status" value="1"/>
</dbReference>
<protein>
    <submittedName>
        <fullName evidence="5">Branched-chain amino acid ABC transporter substrate-binding protein</fullName>
    </submittedName>
</protein>
<dbReference type="InterPro" id="IPR028081">
    <property type="entry name" value="Leu-bd"/>
</dbReference>
<dbReference type="InterPro" id="IPR028082">
    <property type="entry name" value="Peripla_BP_I"/>
</dbReference>
<evidence type="ECO:0000256" key="3">
    <source>
        <dbReference type="ARBA" id="ARBA00022970"/>
    </source>
</evidence>
<reference evidence="5 6" key="1">
    <citation type="submission" date="2018-05" db="EMBL/GenBank/DDBJ databases">
        <title>The draft genome of strain NS-104.</title>
        <authorList>
            <person name="Hang P."/>
            <person name="Jiang J."/>
        </authorList>
    </citation>
    <scope>NUCLEOTIDE SEQUENCE [LARGE SCALE GENOMIC DNA]</scope>
    <source>
        <strain evidence="5 6">NS-104</strain>
    </source>
</reference>
<feature type="domain" description="Leucine-binding protein" evidence="4">
    <location>
        <begin position="17"/>
        <end position="368"/>
    </location>
</feature>
<evidence type="ECO:0000313" key="5">
    <source>
        <dbReference type="EMBL" id="PWE53460.1"/>
    </source>
</evidence>
<keyword evidence="2" id="KW-0732">Signal</keyword>
<dbReference type="AlphaFoldDB" id="A0A2U2DJL7"/>
<accession>A0A2U2DJL7</accession>
<name>A0A2U2DJL7_9HYPH</name>
<dbReference type="Gene3D" id="3.40.50.2300">
    <property type="match status" value="2"/>
</dbReference>
<sequence>MLGTFLAGASSASAADITVCMWGTITGPDALLNGMSYGTRDYIEYINQTQGGIAGNKIKTLLLDGRYKLDEEQKNYRRCVGEENAVYVKGWSTGAVKALRDQIQSDAVPFMTDSHASEVLDPAKLPYIFMAGPTYEQQLLIGLRAAAEAGGKRVVVMHANNEYGRAPVEVVRKSGEIEKLGLELVDQIEFPFDTQDLTGQILRLKNLNPDAVYIQASTPQVLVILRDAAKVGLPASLFTGNIYNIAPAIIEQLGPAAEGFRAIQIYSDFGSDIPATADMKKFEENNKIEKRDPFYMKGWYEGIAMVAAIRKAVEKAGGVPDDIVAFRKSVRDEMEGLTGLDTGGITPPVSYANHQGTTQARITEIKDGAYVPVSDWIGAH</sequence>
<comment type="similarity">
    <text evidence="1">Belongs to the leucine-binding protein family.</text>
</comment>
<organism evidence="5 6">
    <name type="scientific">Metarhizobium album</name>
    <dbReference type="NCBI Taxonomy" id="2182425"/>
    <lineage>
        <taxon>Bacteria</taxon>
        <taxon>Pseudomonadati</taxon>
        <taxon>Pseudomonadota</taxon>
        <taxon>Alphaproteobacteria</taxon>
        <taxon>Hyphomicrobiales</taxon>
        <taxon>Rhizobiaceae</taxon>
        <taxon>Metarhizobium</taxon>
    </lineage>
</organism>
<evidence type="ECO:0000259" key="4">
    <source>
        <dbReference type="Pfam" id="PF13458"/>
    </source>
</evidence>
<dbReference type="Pfam" id="PF13458">
    <property type="entry name" value="Peripla_BP_6"/>
    <property type="match status" value="1"/>
</dbReference>
<evidence type="ECO:0000256" key="1">
    <source>
        <dbReference type="ARBA" id="ARBA00010062"/>
    </source>
</evidence>
<dbReference type="SUPFAM" id="SSF53822">
    <property type="entry name" value="Periplasmic binding protein-like I"/>
    <property type="match status" value="1"/>
</dbReference>
<proteinExistence type="inferred from homology"/>
<comment type="caution">
    <text evidence="5">The sequence shown here is derived from an EMBL/GenBank/DDBJ whole genome shotgun (WGS) entry which is preliminary data.</text>
</comment>
<dbReference type="EMBL" id="QFBC01000016">
    <property type="protein sequence ID" value="PWE53460.1"/>
    <property type="molecule type" value="Genomic_DNA"/>
</dbReference>
<keyword evidence="3" id="KW-0029">Amino-acid transport</keyword>
<keyword evidence="3" id="KW-0813">Transport</keyword>
<keyword evidence="6" id="KW-1185">Reference proteome</keyword>
<dbReference type="PANTHER" id="PTHR30483:SF38">
    <property type="entry name" value="BLR7848 PROTEIN"/>
    <property type="match status" value="1"/>
</dbReference>
<dbReference type="GO" id="GO:0006865">
    <property type="term" value="P:amino acid transport"/>
    <property type="evidence" value="ECO:0007669"/>
    <property type="project" value="UniProtKB-KW"/>
</dbReference>
<evidence type="ECO:0000313" key="6">
    <source>
        <dbReference type="Proteomes" id="UP000245252"/>
    </source>
</evidence>